<dbReference type="PANTHER" id="PTHR48090:SF3">
    <property type="entry name" value="UNDECAPRENYL-PHOSPHATE 4-DEOXY-4-FORMAMIDO-L-ARABINOSE TRANSFERASE"/>
    <property type="match status" value="1"/>
</dbReference>
<evidence type="ECO:0000256" key="5">
    <source>
        <dbReference type="ARBA" id="ARBA00022985"/>
    </source>
</evidence>
<keyword evidence="6 8" id="KW-1133">Transmembrane helix</keyword>
<dbReference type="CDD" id="cd04187">
    <property type="entry name" value="DPM1_like_bac"/>
    <property type="match status" value="1"/>
</dbReference>
<keyword evidence="2 10" id="KW-0328">Glycosyltransferase</keyword>
<dbReference type="Proteomes" id="UP001597508">
    <property type="component" value="Unassembled WGS sequence"/>
</dbReference>
<protein>
    <submittedName>
        <fullName evidence="10">Glycosyltransferase family 2 protein</fullName>
        <ecNumber evidence="10">2.4.-.-</ecNumber>
    </submittedName>
</protein>
<evidence type="ECO:0000256" key="3">
    <source>
        <dbReference type="ARBA" id="ARBA00022679"/>
    </source>
</evidence>
<keyword evidence="1" id="KW-1003">Cell membrane</keyword>
<gene>
    <name evidence="10" type="ORF">ACFSRZ_05355</name>
</gene>
<reference evidence="11" key="1">
    <citation type="journal article" date="2019" name="Int. J. Syst. Evol. Microbiol.">
        <title>The Global Catalogue of Microorganisms (GCM) 10K type strain sequencing project: providing services to taxonomists for standard genome sequencing and annotation.</title>
        <authorList>
            <consortium name="The Broad Institute Genomics Platform"/>
            <consortium name="The Broad Institute Genome Sequencing Center for Infectious Disease"/>
            <person name="Wu L."/>
            <person name="Ma J."/>
        </authorList>
    </citation>
    <scope>NUCLEOTIDE SEQUENCE [LARGE SCALE GENOMIC DNA]</scope>
    <source>
        <strain evidence="11">KCTC 52127</strain>
    </source>
</reference>
<keyword evidence="3 10" id="KW-0808">Transferase</keyword>
<dbReference type="Gene3D" id="3.90.550.10">
    <property type="entry name" value="Spore Coat Polysaccharide Biosynthesis Protein SpsA, Chain A"/>
    <property type="match status" value="1"/>
</dbReference>
<comment type="caution">
    <text evidence="10">The sequence shown here is derived from an EMBL/GenBank/DDBJ whole genome shotgun (WGS) entry which is preliminary data.</text>
</comment>
<dbReference type="InterPro" id="IPR029044">
    <property type="entry name" value="Nucleotide-diphossugar_trans"/>
</dbReference>
<accession>A0ABW5LRM5</accession>
<dbReference type="GO" id="GO:0016757">
    <property type="term" value="F:glycosyltransferase activity"/>
    <property type="evidence" value="ECO:0007669"/>
    <property type="project" value="UniProtKB-KW"/>
</dbReference>
<feature type="domain" description="Glycosyltransferase 2-like" evidence="9">
    <location>
        <begin position="8"/>
        <end position="167"/>
    </location>
</feature>
<feature type="transmembrane region" description="Helical" evidence="8">
    <location>
        <begin position="233"/>
        <end position="259"/>
    </location>
</feature>
<keyword evidence="4 8" id="KW-0812">Transmembrane</keyword>
<feature type="transmembrane region" description="Helical" evidence="8">
    <location>
        <begin position="265"/>
        <end position="288"/>
    </location>
</feature>
<evidence type="ECO:0000313" key="10">
    <source>
        <dbReference type="EMBL" id="MFD2566786.1"/>
    </source>
</evidence>
<evidence type="ECO:0000313" key="11">
    <source>
        <dbReference type="Proteomes" id="UP001597508"/>
    </source>
</evidence>
<dbReference type="EMBL" id="JBHULH010000001">
    <property type="protein sequence ID" value="MFD2566786.1"/>
    <property type="molecule type" value="Genomic_DNA"/>
</dbReference>
<evidence type="ECO:0000256" key="7">
    <source>
        <dbReference type="ARBA" id="ARBA00023136"/>
    </source>
</evidence>
<evidence type="ECO:0000259" key="9">
    <source>
        <dbReference type="Pfam" id="PF00535"/>
    </source>
</evidence>
<dbReference type="Pfam" id="PF00535">
    <property type="entry name" value="Glycos_transf_2"/>
    <property type="match status" value="1"/>
</dbReference>
<keyword evidence="7 8" id="KW-0472">Membrane</keyword>
<dbReference type="InterPro" id="IPR050256">
    <property type="entry name" value="Glycosyltransferase_2"/>
</dbReference>
<organism evidence="10 11">
    <name type="scientific">Pseudotenacibaculum haliotis</name>
    <dbReference type="NCBI Taxonomy" id="1862138"/>
    <lineage>
        <taxon>Bacteria</taxon>
        <taxon>Pseudomonadati</taxon>
        <taxon>Bacteroidota</taxon>
        <taxon>Flavobacteriia</taxon>
        <taxon>Flavobacteriales</taxon>
        <taxon>Flavobacteriaceae</taxon>
        <taxon>Pseudotenacibaculum</taxon>
    </lineage>
</organism>
<keyword evidence="5" id="KW-0448">Lipopolysaccharide biosynthesis</keyword>
<evidence type="ECO:0000256" key="2">
    <source>
        <dbReference type="ARBA" id="ARBA00022676"/>
    </source>
</evidence>
<evidence type="ECO:0000256" key="1">
    <source>
        <dbReference type="ARBA" id="ARBA00022475"/>
    </source>
</evidence>
<dbReference type="EC" id="2.4.-.-" evidence="10"/>
<dbReference type="SUPFAM" id="SSF53448">
    <property type="entry name" value="Nucleotide-diphospho-sugar transferases"/>
    <property type="match status" value="1"/>
</dbReference>
<dbReference type="PANTHER" id="PTHR48090">
    <property type="entry name" value="UNDECAPRENYL-PHOSPHATE 4-DEOXY-4-FORMAMIDO-L-ARABINOSE TRANSFERASE-RELATED"/>
    <property type="match status" value="1"/>
</dbReference>
<evidence type="ECO:0000256" key="8">
    <source>
        <dbReference type="SAM" id="Phobius"/>
    </source>
</evidence>
<dbReference type="InterPro" id="IPR001173">
    <property type="entry name" value="Glyco_trans_2-like"/>
</dbReference>
<sequence>MKDNPTYSVIVPVYNSEETLLELVERIESTLLEIGESFEVLLIDDFSEDNSWQVLKKLQQEKSYIRLIRFTRNFGQAAASLCGIRKAKAETMILIDDDLQFPPEEIKKLITHFNPEEKYILFGVPKKKQTSLLKKISSQTIERFLNAIVLRGKTKVRFSSFRILTKKRFDTENYNEQTMQSAQVFFTMVSPHLMDWVEVEHEKRKKGNSNYNLLKKLKIAFELLLVTTELPTYIFLSSVLIAVPILILIAVSIAIGYSLAISNVLILAMLSLSIVLLSLGFTALFIYLRTIYLRHLGADAYAIWEER</sequence>
<evidence type="ECO:0000256" key="6">
    <source>
        <dbReference type="ARBA" id="ARBA00022989"/>
    </source>
</evidence>
<dbReference type="RefSeq" id="WP_379665489.1">
    <property type="nucleotide sequence ID" value="NZ_JBHULH010000001.1"/>
</dbReference>
<name>A0ABW5LRM5_9FLAO</name>
<proteinExistence type="predicted"/>
<evidence type="ECO:0000256" key="4">
    <source>
        <dbReference type="ARBA" id="ARBA00022692"/>
    </source>
</evidence>
<keyword evidence="11" id="KW-1185">Reference proteome</keyword>